<evidence type="ECO:0000313" key="4">
    <source>
        <dbReference type="Proteomes" id="UP000189733"/>
    </source>
</evidence>
<dbReference type="EMBL" id="FUYA01000003">
    <property type="protein sequence ID" value="SKA69066.1"/>
    <property type="molecule type" value="Genomic_DNA"/>
</dbReference>
<protein>
    <recommendedName>
        <fullName evidence="5">Secreted protein</fullName>
    </recommendedName>
</protein>
<evidence type="ECO:0008006" key="5">
    <source>
        <dbReference type="Google" id="ProtNLM"/>
    </source>
</evidence>
<evidence type="ECO:0000313" key="3">
    <source>
        <dbReference type="EMBL" id="SKA69066.1"/>
    </source>
</evidence>
<reference evidence="3 4" key="1">
    <citation type="submission" date="2017-02" db="EMBL/GenBank/DDBJ databases">
        <authorList>
            <person name="Peterson S.W."/>
        </authorList>
    </citation>
    <scope>NUCLEOTIDE SEQUENCE [LARGE SCALE GENOMIC DNA]</scope>
    <source>
        <strain evidence="3 4">DSM 18034</strain>
    </source>
</reference>
<gene>
    <name evidence="3" type="ORF">SAMN02745702_01028</name>
</gene>
<feature type="signal peptide" evidence="2">
    <location>
        <begin position="1"/>
        <end position="32"/>
    </location>
</feature>
<name>A0A1T4VVT1_9BACT</name>
<evidence type="ECO:0000256" key="1">
    <source>
        <dbReference type="SAM" id="MobiDB-lite"/>
    </source>
</evidence>
<keyword evidence="4" id="KW-1185">Reference proteome</keyword>
<dbReference type="AlphaFoldDB" id="A0A1T4VVT1"/>
<keyword evidence="2" id="KW-0732">Signal</keyword>
<dbReference type="Proteomes" id="UP000189733">
    <property type="component" value="Unassembled WGS sequence"/>
</dbReference>
<sequence>MIQSISLFYRATIVTTAVVFCLFLTFSGPTPAQSGSTPDTAQHREDQSFGTENSDEGIIMGQDPRTGDRVVRSKARETDNEPQQNYSMPLVIEPDISISPNKSRIKKKGK</sequence>
<dbReference type="STRING" id="1121442.SAMN02745702_01028"/>
<feature type="region of interest" description="Disordered" evidence="1">
    <location>
        <begin position="30"/>
        <end position="110"/>
    </location>
</feature>
<accession>A0A1T4VVT1</accession>
<evidence type="ECO:0000256" key="2">
    <source>
        <dbReference type="SAM" id="SignalP"/>
    </source>
</evidence>
<proteinExistence type="predicted"/>
<feature type="chain" id="PRO_5012436762" description="Secreted protein" evidence="2">
    <location>
        <begin position="33"/>
        <end position="110"/>
    </location>
</feature>
<organism evidence="3 4">
    <name type="scientific">Desulfobaculum bizertense DSM 18034</name>
    <dbReference type="NCBI Taxonomy" id="1121442"/>
    <lineage>
        <taxon>Bacteria</taxon>
        <taxon>Pseudomonadati</taxon>
        <taxon>Thermodesulfobacteriota</taxon>
        <taxon>Desulfovibrionia</taxon>
        <taxon>Desulfovibrionales</taxon>
        <taxon>Desulfovibrionaceae</taxon>
        <taxon>Desulfobaculum</taxon>
    </lineage>
</organism>
<feature type="compositionally biased region" description="Polar residues" evidence="1">
    <location>
        <begin position="30"/>
        <end position="40"/>
    </location>
</feature>
<feature type="compositionally biased region" description="Basic and acidic residues" evidence="1">
    <location>
        <begin position="65"/>
        <end position="79"/>
    </location>
</feature>